<protein>
    <recommendedName>
        <fullName evidence="5">HTH lysR-type domain-containing protein</fullName>
    </recommendedName>
</protein>
<reference evidence="6 7" key="1">
    <citation type="journal article" date="2016" name="Int. J. Syst. Evol. Microbiol.">
        <title>Paraphotobacterium marinum gen. nov., sp. nov., a member of the family Vibrionaceae, isolated from surface seawater.</title>
        <authorList>
            <person name="Huang Z."/>
            <person name="Dong C."/>
            <person name="Shao Z."/>
        </authorList>
    </citation>
    <scope>NUCLEOTIDE SEQUENCE [LARGE SCALE GENOMIC DNA]</scope>
    <source>
        <strain evidence="6 7">NSCS20N07D</strain>
    </source>
</reference>
<evidence type="ECO:0000313" key="7">
    <source>
        <dbReference type="Proteomes" id="UP000242175"/>
    </source>
</evidence>
<dbReference type="PROSITE" id="PS50931">
    <property type="entry name" value="HTH_LYSR"/>
    <property type="match status" value="1"/>
</dbReference>
<dbReference type="PANTHER" id="PTHR30126">
    <property type="entry name" value="HTH-TYPE TRANSCRIPTIONAL REGULATOR"/>
    <property type="match status" value="1"/>
</dbReference>
<name>A0A220VG06_9GAMM</name>
<evidence type="ECO:0000313" key="6">
    <source>
        <dbReference type="EMBL" id="ASK79297.1"/>
    </source>
</evidence>
<keyword evidence="7" id="KW-1185">Reference proteome</keyword>
<organism evidence="6 7">
    <name type="scientific">Paraphotobacterium marinum</name>
    <dbReference type="NCBI Taxonomy" id="1755811"/>
    <lineage>
        <taxon>Bacteria</taxon>
        <taxon>Pseudomonadati</taxon>
        <taxon>Pseudomonadota</taxon>
        <taxon>Gammaproteobacteria</taxon>
        <taxon>Vibrionales</taxon>
        <taxon>Vibrionaceae</taxon>
        <taxon>Paraphotobacterium</taxon>
    </lineage>
</organism>
<dbReference type="InterPro" id="IPR036388">
    <property type="entry name" value="WH-like_DNA-bd_sf"/>
</dbReference>
<dbReference type="Proteomes" id="UP000242175">
    <property type="component" value="Chromosome small"/>
</dbReference>
<evidence type="ECO:0000256" key="2">
    <source>
        <dbReference type="ARBA" id="ARBA00023015"/>
    </source>
</evidence>
<accession>A0A220VG06</accession>
<evidence type="ECO:0000256" key="3">
    <source>
        <dbReference type="ARBA" id="ARBA00023125"/>
    </source>
</evidence>
<proteinExistence type="inferred from homology"/>
<dbReference type="KEGG" id="pmai:CF386_09525"/>
<keyword evidence="3" id="KW-0238">DNA-binding</keyword>
<keyword evidence="2" id="KW-0805">Transcription regulation</keyword>
<dbReference type="Pfam" id="PF03466">
    <property type="entry name" value="LysR_substrate"/>
    <property type="match status" value="1"/>
</dbReference>
<keyword evidence="4" id="KW-0804">Transcription</keyword>
<dbReference type="RefSeq" id="WP_089074205.1">
    <property type="nucleotide sequence ID" value="NZ_CP022356.1"/>
</dbReference>
<sequence length="211" mass="24316">MQKINFSIKQIECFYKVAMTKSLKMASNQLFISPPAVWKHIKNLELQCGEDLFIKTGIKLELSDFGRLLLLEAKKFLTETHSLNNCISSLSKKSFEPIRIAFLNSFQNIIFNLIQPFIENNPSIPFELSNERWADCNNILEEKNFDFVITADPPSIKSEYKYKYLGTVDYGLFCSSKHILKDELINNIANLENETFVTTRSTSLPQKNKIS</sequence>
<dbReference type="EMBL" id="CP022356">
    <property type="protein sequence ID" value="ASK79297.1"/>
    <property type="molecule type" value="Genomic_DNA"/>
</dbReference>
<gene>
    <name evidence="6" type="ORF">CF386_09525</name>
</gene>
<evidence type="ECO:0000256" key="1">
    <source>
        <dbReference type="ARBA" id="ARBA00009437"/>
    </source>
</evidence>
<dbReference type="GO" id="GO:0000976">
    <property type="term" value="F:transcription cis-regulatory region binding"/>
    <property type="evidence" value="ECO:0007669"/>
    <property type="project" value="TreeGrafter"/>
</dbReference>
<dbReference type="InterPro" id="IPR000847">
    <property type="entry name" value="LysR_HTH_N"/>
</dbReference>
<dbReference type="OrthoDB" id="9808620at2"/>
<dbReference type="InterPro" id="IPR036390">
    <property type="entry name" value="WH_DNA-bd_sf"/>
</dbReference>
<dbReference type="SUPFAM" id="SSF46785">
    <property type="entry name" value="Winged helix' DNA-binding domain"/>
    <property type="match status" value="1"/>
</dbReference>
<dbReference type="Pfam" id="PF00126">
    <property type="entry name" value="HTH_1"/>
    <property type="match status" value="1"/>
</dbReference>
<dbReference type="AlphaFoldDB" id="A0A220VG06"/>
<feature type="domain" description="HTH lysR-type" evidence="5">
    <location>
        <begin position="6"/>
        <end position="63"/>
    </location>
</feature>
<evidence type="ECO:0000259" key="5">
    <source>
        <dbReference type="PROSITE" id="PS50931"/>
    </source>
</evidence>
<dbReference type="PANTHER" id="PTHR30126:SF98">
    <property type="entry name" value="HTH-TYPE TRANSCRIPTIONAL ACTIVATOR BAUR"/>
    <property type="match status" value="1"/>
</dbReference>
<dbReference type="Gene3D" id="1.10.10.10">
    <property type="entry name" value="Winged helix-like DNA-binding domain superfamily/Winged helix DNA-binding domain"/>
    <property type="match status" value="1"/>
</dbReference>
<dbReference type="InterPro" id="IPR005119">
    <property type="entry name" value="LysR_subst-bd"/>
</dbReference>
<dbReference type="SUPFAM" id="SSF53850">
    <property type="entry name" value="Periplasmic binding protein-like II"/>
    <property type="match status" value="1"/>
</dbReference>
<comment type="similarity">
    <text evidence="1">Belongs to the LysR transcriptional regulatory family.</text>
</comment>
<dbReference type="GO" id="GO:0003700">
    <property type="term" value="F:DNA-binding transcription factor activity"/>
    <property type="evidence" value="ECO:0007669"/>
    <property type="project" value="InterPro"/>
</dbReference>
<evidence type="ECO:0000256" key="4">
    <source>
        <dbReference type="ARBA" id="ARBA00023163"/>
    </source>
</evidence>